<dbReference type="Pfam" id="PF13181">
    <property type="entry name" value="TPR_8"/>
    <property type="match status" value="1"/>
</dbReference>
<dbReference type="RefSeq" id="WP_251956073.1">
    <property type="nucleotide sequence ID" value="NZ_AP025732.1"/>
</dbReference>
<dbReference type="CDD" id="cd21173">
    <property type="entry name" value="NucC-like"/>
    <property type="match status" value="1"/>
</dbReference>
<dbReference type="PANTHER" id="PTHR44858">
    <property type="entry name" value="TETRATRICOPEPTIDE REPEAT PROTEIN 6"/>
    <property type="match status" value="1"/>
</dbReference>
<dbReference type="PANTHER" id="PTHR44858:SF1">
    <property type="entry name" value="UDP-N-ACETYLGLUCOSAMINE--PEPTIDE N-ACETYLGLUCOSAMINYLTRANSFERASE SPINDLY-RELATED"/>
    <property type="match status" value="1"/>
</dbReference>
<proteinExistence type="predicted"/>
<organism evidence="5 6">
    <name type="scientific">Nostoc cf. commune SO-36</name>
    <dbReference type="NCBI Taxonomy" id="449208"/>
    <lineage>
        <taxon>Bacteria</taxon>
        <taxon>Bacillati</taxon>
        <taxon>Cyanobacteriota</taxon>
        <taxon>Cyanophyceae</taxon>
        <taxon>Nostocales</taxon>
        <taxon>Nostocaceae</taxon>
        <taxon>Nostoc</taxon>
    </lineage>
</organism>
<gene>
    <name evidence="5" type="ORF">ANSO36C_42550</name>
</gene>
<keyword evidence="6" id="KW-1185">Reference proteome</keyword>
<evidence type="ECO:0000313" key="6">
    <source>
        <dbReference type="Proteomes" id="UP001055453"/>
    </source>
</evidence>
<keyword evidence="2 3" id="KW-0802">TPR repeat</keyword>
<dbReference type="SUPFAM" id="SSF48452">
    <property type="entry name" value="TPR-like"/>
    <property type="match status" value="1"/>
</dbReference>
<dbReference type="Gene3D" id="1.25.40.10">
    <property type="entry name" value="Tetratricopeptide repeat domain"/>
    <property type="match status" value="2"/>
</dbReference>
<sequence>MVHPVYQQRIETDIKHLISTSNEIDNIKHKGLRGGFRENTLDRLLQSYLPFGWDLGSGEVVDYLGKSSSEIDLLIYNKASIPPILFGGSEGCYPVESCFYVFEIKTRSNASQIQETIEKFKKLRQLKPLAPRKPITVYFAYNTDLKGKSEFERYAEYDANFGNDPLIDVLCVIGQGYWFHVKDSHSITWYFFKAQENHFEVGLFLSGIINTINKFNSQQPFGYYVIDDINSKQIIYHRDFLRNFDIHFDKGDLFTNGFKEHEAGNYSAAINLFSKSIQEQPKLASFLVKLATDSFERQNYQAIIEYTSRAIDLYPPLKYNYRLFHRRGIAYFQLDQLNPDNSDNLIAKSINDFNFAIRLNPANPELRYCLACSKLRIAGFDQSLLTDALNSLNKAIELNPLYEQALVLRGTTYSMLGRFAEARDTYVKAIGINSANEEILKNLIIQEYNLSLCGEQNTLISHEELGNWMQGNYEDK</sequence>
<protein>
    <recommendedName>
        <fullName evidence="4">DUF6602 domain-containing protein</fullName>
    </recommendedName>
</protein>
<reference evidence="5" key="1">
    <citation type="submission" date="2022-04" db="EMBL/GenBank/DDBJ databases">
        <title>Complete genome sequence of a cyanobacterium, Nostoc sp. SO-36, isolated in Antarctica.</title>
        <authorList>
            <person name="Kanesaki Y."/>
            <person name="Effendi D."/>
            <person name="Sakamoto T."/>
            <person name="Ohtani S."/>
            <person name="Awai K."/>
        </authorList>
    </citation>
    <scope>NUCLEOTIDE SEQUENCE</scope>
    <source>
        <strain evidence="5">SO-36</strain>
    </source>
</reference>
<dbReference type="Proteomes" id="UP001055453">
    <property type="component" value="Chromosome"/>
</dbReference>
<name>A0ABN6QAG7_NOSCO</name>
<feature type="repeat" description="TPR" evidence="3">
    <location>
        <begin position="403"/>
        <end position="436"/>
    </location>
</feature>
<evidence type="ECO:0000259" key="4">
    <source>
        <dbReference type="Pfam" id="PF20247"/>
    </source>
</evidence>
<evidence type="ECO:0000256" key="2">
    <source>
        <dbReference type="ARBA" id="ARBA00022803"/>
    </source>
</evidence>
<feature type="domain" description="DUF6602" evidence="4">
    <location>
        <begin position="25"/>
        <end position="126"/>
    </location>
</feature>
<evidence type="ECO:0000313" key="5">
    <source>
        <dbReference type="EMBL" id="BDI18453.1"/>
    </source>
</evidence>
<keyword evidence="1" id="KW-0677">Repeat</keyword>
<evidence type="ECO:0000256" key="3">
    <source>
        <dbReference type="PROSITE-ProRule" id="PRU00339"/>
    </source>
</evidence>
<dbReference type="Pfam" id="PF20247">
    <property type="entry name" value="DUF6602"/>
    <property type="match status" value="1"/>
</dbReference>
<dbReference type="SMART" id="SM00028">
    <property type="entry name" value="TPR"/>
    <property type="match status" value="4"/>
</dbReference>
<dbReference type="InterPro" id="IPR011990">
    <property type="entry name" value="TPR-like_helical_dom_sf"/>
</dbReference>
<dbReference type="InterPro" id="IPR019734">
    <property type="entry name" value="TPR_rpt"/>
</dbReference>
<evidence type="ECO:0000256" key="1">
    <source>
        <dbReference type="ARBA" id="ARBA00022737"/>
    </source>
</evidence>
<accession>A0ABN6QAG7</accession>
<dbReference type="PROSITE" id="PS50005">
    <property type="entry name" value="TPR"/>
    <property type="match status" value="1"/>
</dbReference>
<dbReference type="EMBL" id="AP025732">
    <property type="protein sequence ID" value="BDI18453.1"/>
    <property type="molecule type" value="Genomic_DNA"/>
</dbReference>
<dbReference type="InterPro" id="IPR046537">
    <property type="entry name" value="DUF6602"/>
</dbReference>
<dbReference type="InterPro" id="IPR050498">
    <property type="entry name" value="Ycf3"/>
</dbReference>